<sequence length="112" mass="13004">MLTFHLGFVAEANARVARLWPRILDAAAGDAEVGRRLEQLQHNRRFDMLSSIREYRSKGLCHSARPDAELADELSFLISPESYTQLVVDAKWSMTRYRAWMLRAVRRLILED</sequence>
<keyword evidence="2" id="KW-1185">Reference proteome</keyword>
<protein>
    <submittedName>
        <fullName evidence="1">Uncharacterized protein</fullName>
    </submittedName>
</protein>
<organism evidence="1 2">
    <name type="scientific">Microbacterium aurum</name>
    <dbReference type="NCBI Taxonomy" id="36805"/>
    <lineage>
        <taxon>Bacteria</taxon>
        <taxon>Bacillati</taxon>
        <taxon>Actinomycetota</taxon>
        <taxon>Actinomycetes</taxon>
        <taxon>Micrococcales</taxon>
        <taxon>Microbacteriaceae</taxon>
        <taxon>Microbacterium</taxon>
    </lineage>
</organism>
<dbReference type="OrthoDB" id="3825402at2"/>
<dbReference type="KEGG" id="maur:BOH66_00960"/>
<name>A0A1P8U4I3_9MICO</name>
<accession>A0A1P8U4I3</accession>
<evidence type="ECO:0000313" key="2">
    <source>
        <dbReference type="Proteomes" id="UP000187185"/>
    </source>
</evidence>
<dbReference type="AlphaFoldDB" id="A0A1P8U4I3"/>
<dbReference type="Proteomes" id="UP000187185">
    <property type="component" value="Chromosome"/>
</dbReference>
<dbReference type="RefSeq" id="WP_076688459.1">
    <property type="nucleotide sequence ID" value="NZ_CP018762.1"/>
</dbReference>
<dbReference type="EMBL" id="CP018762">
    <property type="protein sequence ID" value="APZ33024.1"/>
    <property type="molecule type" value="Genomic_DNA"/>
</dbReference>
<gene>
    <name evidence="1" type="ORF">BOH66_00960</name>
</gene>
<evidence type="ECO:0000313" key="1">
    <source>
        <dbReference type="EMBL" id="APZ33024.1"/>
    </source>
</evidence>
<proteinExistence type="predicted"/>
<reference evidence="1 2" key="1">
    <citation type="submission" date="2016-12" db="EMBL/GenBank/DDBJ databases">
        <title>Complete genome sequence of Microbacterium aurum KACC 15219.</title>
        <authorList>
            <person name="Jung Y."/>
            <person name="Shin J.-H."/>
            <person name="Lee Y.-J."/>
            <person name="Yi H."/>
            <person name="Bahn Y.-S."/>
            <person name="Kim J.F."/>
            <person name="Lee D.-W."/>
        </authorList>
    </citation>
    <scope>NUCLEOTIDE SEQUENCE [LARGE SCALE GENOMIC DNA]</scope>
    <source>
        <strain evidence="1 2">KACC 15219</strain>
    </source>
</reference>